<dbReference type="Gene3D" id="2.60.40.1760">
    <property type="entry name" value="glycosyl hydrolase (family 31)"/>
    <property type="match status" value="1"/>
</dbReference>
<evidence type="ECO:0000256" key="8">
    <source>
        <dbReference type="ARBA" id="ARBA00023034"/>
    </source>
</evidence>
<dbReference type="GO" id="GO:0106407">
    <property type="term" value="F:Glc2Man9GlcNAc2 oligosaccharide glucosidase activity"/>
    <property type="evidence" value="ECO:0007669"/>
    <property type="project" value="UniProtKB-EC"/>
</dbReference>
<evidence type="ECO:0000256" key="11">
    <source>
        <dbReference type="ARBA" id="ARBA00042895"/>
    </source>
</evidence>
<keyword evidence="8" id="KW-0333">Golgi apparatus</keyword>
<evidence type="ECO:0000256" key="9">
    <source>
        <dbReference type="ARBA" id="ARBA00023180"/>
    </source>
</evidence>
<evidence type="ECO:0000256" key="3">
    <source>
        <dbReference type="ARBA" id="ARBA00004833"/>
    </source>
</evidence>
<feature type="compositionally biased region" description="Basic and acidic residues" evidence="18">
    <location>
        <begin position="203"/>
        <end position="218"/>
    </location>
</feature>
<dbReference type="Pfam" id="PF13802">
    <property type="entry name" value="Gal_mutarotas_2"/>
    <property type="match status" value="1"/>
</dbReference>
<sequence length="943" mass="108984">MTDRKMAMSIQCALISQIKMLQLLFCLSYFVILSSAVSRENFKTCEQSGFCKRNRAMQPGQSPYIALVDSLQVQANSLNIQLLNKNNNVRLKLEVFGLQDNMFRVKINELSPIKERYEIPVGDSLIEEPKLHNINLSQKDKDKVVFTMDSNKVVMSVEPFRMDIYSNEDPVISINAQGLMKFEHYRKKEEAPPAENEEEKPEGEEKKEEENAAETKTEEEPDMWEETFKTFTDSKPHGPSSVGIDVSFPGFEDVYGIPEHADTMALKTTKTTDPYRLFNLDVFEYELYNPMALYGAVPLMYAHNEMRTVGIFWHNAAETWIDISSNTADKSVFSHIADFVKGNNEIPQTDTHWFSESGVIDIFILLGPTPSNVFKQYARLTGTTPLPPLYSIAYHQCRWNYNDQDDVKSVDANFDKYDLPYDVIWLDIEHTDGKKYFTWAHEKFPHPEEMIKNLSVKGRKLVTIVDPHLKREDGYSVYTDARDKGYLVKNKDGNDYDGWCWPGSSSWPDFTNAEVREWWTGKFSLSEYKGSTPDLIVWNDMNEPSVFNGPEITFHKDVKHMNGFENRDLHNIYGLYVHQATMEGLLRRSGGKERSFVLTRAFFAGSQRHSAVWTGDNIGEWSHLKVSIPMVLSLNLAGITFSGADVGGFFKNPEHELITRWYQTGVFYPFLRAHAHLDTKRREPYLLPEEHMNIIREALRLRYSLLPYWYTLFYQAEQDGLPIFRPLWVDYPKNKEVFRMDDQFLLGSSILAKPITDQGTTNTNVYFPGRHDIWYDIETYEVYDGGVTKNVAAPLDKIPVYQKGGSIIPRKLRPRRSSSLMYQDPFTLIVCLDQQGSAKGELYLDDYHTFQYRNGEYLLREFTFNNNNLSSKNIDPTGQFNTREWIEKIIIVGYPKNPLNISIKNFSGENSKRLDHKYNSEEKSLTIRKPGVNIADVWTITIE</sequence>
<evidence type="ECO:0000256" key="17">
    <source>
        <dbReference type="RuleBase" id="RU361185"/>
    </source>
</evidence>
<dbReference type="SUPFAM" id="SSF51445">
    <property type="entry name" value="(Trans)glycosidases"/>
    <property type="match status" value="1"/>
</dbReference>
<feature type="domain" description="Glycoside hydrolase family 31 N-terminal" evidence="20">
    <location>
        <begin position="93"/>
        <end position="322"/>
    </location>
</feature>
<comment type="caution">
    <text evidence="23">The sequence shown here is derived from an EMBL/GenBank/DDBJ whole genome shotgun (WGS) entry which is preliminary data.</text>
</comment>
<comment type="similarity">
    <text evidence="4 17">Belongs to the glycosyl hydrolase 31 family.</text>
</comment>
<feature type="region of interest" description="Disordered" evidence="18">
    <location>
        <begin position="188"/>
        <end position="224"/>
    </location>
</feature>
<dbReference type="SUPFAM" id="SSF51011">
    <property type="entry name" value="Glycosyl hydrolase domain"/>
    <property type="match status" value="1"/>
</dbReference>
<accession>A0AAN8JTL9</accession>
<comment type="subcellular location">
    <subcellularLocation>
        <location evidence="1">Endoplasmic reticulum</location>
    </subcellularLocation>
    <subcellularLocation>
        <location evidence="2">Golgi apparatus</location>
    </subcellularLocation>
</comment>
<dbReference type="Pfam" id="PF01055">
    <property type="entry name" value="Glyco_hydro_31_2nd"/>
    <property type="match status" value="1"/>
</dbReference>
<dbReference type="InterPro" id="IPR033403">
    <property type="entry name" value="DUF5110"/>
</dbReference>
<evidence type="ECO:0000313" key="23">
    <source>
        <dbReference type="EMBL" id="KAK6182962.1"/>
    </source>
</evidence>
<dbReference type="GO" id="GO:0005975">
    <property type="term" value="P:carbohydrate metabolic process"/>
    <property type="evidence" value="ECO:0007669"/>
    <property type="project" value="InterPro"/>
</dbReference>
<evidence type="ECO:0000256" key="18">
    <source>
        <dbReference type="SAM" id="MobiDB-lite"/>
    </source>
</evidence>
<dbReference type="InterPro" id="IPR000322">
    <property type="entry name" value="Glyco_hydro_31_TIM"/>
</dbReference>
<evidence type="ECO:0000259" key="21">
    <source>
        <dbReference type="Pfam" id="PF17137"/>
    </source>
</evidence>
<dbReference type="EMBL" id="JAZGQO010000007">
    <property type="protein sequence ID" value="KAK6182962.1"/>
    <property type="molecule type" value="Genomic_DNA"/>
</dbReference>
<reference evidence="23 24" key="1">
    <citation type="submission" date="2024-01" db="EMBL/GenBank/DDBJ databases">
        <title>The genome of the rayed Mediterranean limpet Patella caerulea (Linnaeus, 1758).</title>
        <authorList>
            <person name="Anh-Thu Weber A."/>
            <person name="Halstead-Nussloch G."/>
        </authorList>
    </citation>
    <scope>NUCLEOTIDE SEQUENCE [LARGE SCALE GENOMIC DNA]</scope>
    <source>
        <strain evidence="23">AATW-2023a</strain>
        <tissue evidence="23">Whole specimen</tissue>
    </source>
</reference>
<evidence type="ECO:0000256" key="7">
    <source>
        <dbReference type="ARBA" id="ARBA00022824"/>
    </source>
</evidence>
<dbReference type="InterPro" id="IPR025887">
    <property type="entry name" value="Glyco_hydro_31_N_dom"/>
</dbReference>
<comment type="catalytic activity">
    <reaction evidence="12">
        <text>N(4)-(alpha-D-Glc-(1-&gt;3)-alpha-D-Man-(1-&gt;2)-alpha-D-Man-(1-&gt;2)-alpha-D-Man-(1-&gt;3)-[alpha-D-Man-(1-&gt;2)-alpha-D-Man-(1-&gt;3)-[alpha-D-Man-(1-&gt;2)-alpha-D-Man-(1-&gt;6)]-alpha-D-Man-(1-&gt;6)]-beta-D-Man-(1-&gt;4)-beta-D-GlcNAc-(1-&gt;4)-beta-D-GlcNAc)-L-asparaginyl-[protein] + H2O = N(4)-(alpha-D-Man-(1-&gt;2)-alpha-D-Man-(1-&gt;2)-alpha-D-Man-(1-&gt;3)-[alpha-D-Man-(1-&gt;2)-alpha-D-Man-(1-&gt;3)-[alpha-D-Man-(1-&gt;2)-alpha-D-Man-(1-&gt;6)]-alpha-D-Man-(1-&gt;6)]-beta-D-Man-(1-&gt;4)-beta-D-GlcNAc-(1-&gt;4)-beta-D-GlcNAc)-L-asparaginyl-[protein] (N-glucan mannose isomer 9A1,2,3B1,2,3) + beta-D-glucose</text>
        <dbReference type="Rhea" id="RHEA:56000"/>
        <dbReference type="Rhea" id="RHEA-COMP:14356"/>
        <dbReference type="Rhea" id="RHEA-COMP:14357"/>
        <dbReference type="ChEBI" id="CHEBI:15377"/>
        <dbReference type="ChEBI" id="CHEBI:15903"/>
        <dbReference type="ChEBI" id="CHEBI:59080"/>
        <dbReference type="ChEBI" id="CHEBI:139493"/>
        <dbReference type="EC" id="3.2.1.207"/>
    </reaction>
</comment>
<keyword evidence="5" id="KW-0732">Signal</keyword>
<dbReference type="Gene3D" id="2.60.40.1180">
    <property type="entry name" value="Golgi alpha-mannosidase II"/>
    <property type="match status" value="2"/>
</dbReference>
<evidence type="ECO:0000256" key="6">
    <source>
        <dbReference type="ARBA" id="ARBA00022801"/>
    </source>
</evidence>
<dbReference type="CDD" id="cd06603">
    <property type="entry name" value="GH31_GANC_GANAB_alpha"/>
    <property type="match status" value="1"/>
</dbReference>
<keyword evidence="9" id="KW-0325">Glycoprotein</keyword>
<evidence type="ECO:0000259" key="20">
    <source>
        <dbReference type="Pfam" id="PF13802"/>
    </source>
</evidence>
<evidence type="ECO:0000256" key="4">
    <source>
        <dbReference type="ARBA" id="ARBA00007806"/>
    </source>
</evidence>
<evidence type="ECO:0000256" key="12">
    <source>
        <dbReference type="ARBA" id="ARBA00050632"/>
    </source>
</evidence>
<proteinExistence type="inferred from homology"/>
<dbReference type="FunFam" id="3.20.20.80:FF:000039">
    <property type="entry name" value="Glucosidase, alpha neutral C"/>
    <property type="match status" value="1"/>
</dbReference>
<keyword evidence="10 17" id="KW-0326">Glycosidase</keyword>
<feature type="domain" description="Glycoside hydrolase family 31 TIM barrel" evidence="19">
    <location>
        <begin position="384"/>
        <end position="712"/>
    </location>
</feature>
<dbReference type="InterPro" id="IPR011013">
    <property type="entry name" value="Gal_mutarotase_sf_dom"/>
</dbReference>
<dbReference type="GO" id="GO:0005783">
    <property type="term" value="C:endoplasmic reticulum"/>
    <property type="evidence" value="ECO:0007669"/>
    <property type="project" value="UniProtKB-SubCell"/>
</dbReference>
<dbReference type="Pfam" id="PF21365">
    <property type="entry name" value="Glyco_hydro_31_3rd"/>
    <property type="match status" value="1"/>
</dbReference>
<dbReference type="PANTHER" id="PTHR22762:SF54">
    <property type="entry name" value="BCDNA.GH04962"/>
    <property type="match status" value="1"/>
</dbReference>
<dbReference type="InterPro" id="IPR048395">
    <property type="entry name" value="Glyco_hydro_31_C"/>
</dbReference>
<dbReference type="GO" id="GO:0030246">
    <property type="term" value="F:carbohydrate binding"/>
    <property type="evidence" value="ECO:0007669"/>
    <property type="project" value="InterPro"/>
</dbReference>
<dbReference type="InterPro" id="IPR017853">
    <property type="entry name" value="GH"/>
</dbReference>
<dbReference type="GO" id="GO:0005794">
    <property type="term" value="C:Golgi apparatus"/>
    <property type="evidence" value="ECO:0007669"/>
    <property type="project" value="UniProtKB-SubCell"/>
</dbReference>
<dbReference type="EC" id="3.2.1.207" evidence="14"/>
<comment type="pathway">
    <text evidence="3">Glycan metabolism; N-glycan metabolism.</text>
</comment>
<evidence type="ECO:0000256" key="14">
    <source>
        <dbReference type="ARBA" id="ARBA00067008"/>
    </source>
</evidence>
<keyword evidence="6 17" id="KW-0378">Hydrolase</keyword>
<dbReference type="FunFam" id="2.60.40.1760:FF:000002">
    <property type="entry name" value="neutral alpha-glucosidase AB isoform X1"/>
    <property type="match status" value="1"/>
</dbReference>
<evidence type="ECO:0000313" key="24">
    <source>
        <dbReference type="Proteomes" id="UP001347796"/>
    </source>
</evidence>
<dbReference type="FunFam" id="2.60.40.1180:FF:000023">
    <property type="entry name" value="neutral alpha-glucosidase AB isoform X2"/>
    <property type="match status" value="1"/>
</dbReference>
<dbReference type="Gene3D" id="3.20.20.80">
    <property type="entry name" value="Glycosidases"/>
    <property type="match status" value="1"/>
</dbReference>
<dbReference type="FunFam" id="3.20.20.80:FF:000046">
    <property type="entry name" value="Glucosidase alpha, neutral C"/>
    <property type="match status" value="1"/>
</dbReference>
<dbReference type="Pfam" id="PF17137">
    <property type="entry name" value="DUF5110"/>
    <property type="match status" value="1"/>
</dbReference>
<evidence type="ECO:0000256" key="16">
    <source>
        <dbReference type="ARBA" id="ARBA00080367"/>
    </source>
</evidence>
<dbReference type="Proteomes" id="UP001347796">
    <property type="component" value="Unassembled WGS sequence"/>
</dbReference>
<dbReference type="GO" id="GO:0033919">
    <property type="term" value="F:glucan 1,3-alpha-glucosidase activity"/>
    <property type="evidence" value="ECO:0007669"/>
    <property type="project" value="UniProtKB-ARBA"/>
</dbReference>
<evidence type="ECO:0000259" key="19">
    <source>
        <dbReference type="Pfam" id="PF01055"/>
    </source>
</evidence>
<evidence type="ECO:0000256" key="15">
    <source>
        <dbReference type="ARBA" id="ARBA00069533"/>
    </source>
</evidence>
<gene>
    <name evidence="23" type="ORF">SNE40_010527</name>
</gene>
<name>A0AAN8JTL9_PATCE</name>
<dbReference type="InterPro" id="IPR013780">
    <property type="entry name" value="Glyco_hydro_b"/>
</dbReference>
<dbReference type="SUPFAM" id="SSF74650">
    <property type="entry name" value="Galactose mutarotase-like"/>
    <property type="match status" value="1"/>
</dbReference>
<dbReference type="CDD" id="cd14752">
    <property type="entry name" value="GH31_N"/>
    <property type="match status" value="1"/>
</dbReference>
<dbReference type="PANTHER" id="PTHR22762">
    <property type="entry name" value="ALPHA-GLUCOSIDASE"/>
    <property type="match status" value="1"/>
</dbReference>
<keyword evidence="24" id="KW-1185">Reference proteome</keyword>
<evidence type="ECO:0000256" key="1">
    <source>
        <dbReference type="ARBA" id="ARBA00004240"/>
    </source>
</evidence>
<feature type="domain" description="Glycosyl hydrolase family 31 C-terminal" evidence="22">
    <location>
        <begin position="720"/>
        <end position="808"/>
    </location>
</feature>
<evidence type="ECO:0000256" key="13">
    <source>
        <dbReference type="ARBA" id="ARBA00052396"/>
    </source>
</evidence>
<evidence type="ECO:0000256" key="5">
    <source>
        <dbReference type="ARBA" id="ARBA00022729"/>
    </source>
</evidence>
<evidence type="ECO:0000256" key="10">
    <source>
        <dbReference type="ARBA" id="ARBA00023295"/>
    </source>
</evidence>
<feature type="domain" description="DUF5110" evidence="21">
    <location>
        <begin position="827"/>
        <end position="885"/>
    </location>
</feature>
<organism evidence="23 24">
    <name type="scientific">Patella caerulea</name>
    <name type="common">Rayed Mediterranean limpet</name>
    <dbReference type="NCBI Taxonomy" id="87958"/>
    <lineage>
        <taxon>Eukaryota</taxon>
        <taxon>Metazoa</taxon>
        <taxon>Spiralia</taxon>
        <taxon>Lophotrochozoa</taxon>
        <taxon>Mollusca</taxon>
        <taxon>Gastropoda</taxon>
        <taxon>Patellogastropoda</taxon>
        <taxon>Patelloidea</taxon>
        <taxon>Patellidae</taxon>
        <taxon>Patella</taxon>
    </lineage>
</organism>
<evidence type="ECO:0000256" key="2">
    <source>
        <dbReference type="ARBA" id="ARBA00004555"/>
    </source>
</evidence>
<comment type="catalytic activity">
    <reaction evidence="13">
        <text>N(4)-(alpha-D-Glc-(1-&gt;3)-alpha-D-Glc-(1-&gt;3)-alpha-D-Man-(1-&gt;2)-alpha-D-Man-(1-&gt;2)-alpha-D-Man-(1-&gt;3)-[alpha-D-Man-(1-&gt;2)-alpha-D-Man-(1-&gt;3)-[alpha-D-Man-(1-&gt;2)-alpha-D-Man-(1-&gt;6)]-alpha-D-Man-(1-&gt;6)]-beta-D-Man-(1-&gt;4)-beta-D-GlcNAc-(1-&gt;4)-beta-D-GlcNAc)-L-asparaginyl-[protein] + H2O = N(4)-(alpha-D-Glc-(1-&gt;3)-alpha-D-Man-(1-&gt;2)-alpha-D-Man-(1-&gt;2)-alpha-D-Man-(1-&gt;3)-[alpha-D-Man-(1-&gt;2)-alpha-D-Man-(1-&gt;3)-[alpha-D-Man-(1-&gt;2)-alpha-D-Man-(1-&gt;6)]-alpha-D-Man-(1-&gt;6)]-beta-D-Man-(1-&gt;4)-beta-D-GlcNAc-(1-&gt;4)-beta-D-GlcNAc)-L-asparaginyl-[protein] + beta-D-glucose</text>
        <dbReference type="Rhea" id="RHEA:55996"/>
        <dbReference type="Rhea" id="RHEA-COMP:14355"/>
        <dbReference type="Rhea" id="RHEA-COMP:14357"/>
        <dbReference type="ChEBI" id="CHEBI:15377"/>
        <dbReference type="ChEBI" id="CHEBI:15903"/>
        <dbReference type="ChEBI" id="CHEBI:59080"/>
        <dbReference type="ChEBI" id="CHEBI:59082"/>
        <dbReference type="EC" id="3.2.1.207"/>
    </reaction>
</comment>
<evidence type="ECO:0000259" key="22">
    <source>
        <dbReference type="Pfam" id="PF21365"/>
    </source>
</evidence>
<dbReference type="GO" id="GO:0006491">
    <property type="term" value="P:N-glycan processing"/>
    <property type="evidence" value="ECO:0007669"/>
    <property type="project" value="UniProtKB-ARBA"/>
</dbReference>
<protein>
    <recommendedName>
        <fullName evidence="15">Neutral alpha-glucosidase AB</fullName>
        <ecNumber evidence="14">3.2.1.207</ecNumber>
    </recommendedName>
    <alternativeName>
        <fullName evidence="16">Alpha-glucosidase 2</fullName>
    </alternativeName>
    <alternativeName>
        <fullName evidence="11">Glucosidase II subunit alpha</fullName>
    </alternativeName>
</protein>
<dbReference type="AlphaFoldDB" id="A0AAN8JTL9"/>
<keyword evidence="7" id="KW-0256">Endoplasmic reticulum</keyword>